<evidence type="ECO:0000313" key="3">
    <source>
        <dbReference type="Proteomes" id="UP000315647"/>
    </source>
</evidence>
<protein>
    <submittedName>
        <fullName evidence="2">Uncharacterized protein</fullName>
    </submittedName>
</protein>
<evidence type="ECO:0000256" key="1">
    <source>
        <dbReference type="SAM" id="Phobius"/>
    </source>
</evidence>
<feature type="transmembrane region" description="Helical" evidence="1">
    <location>
        <begin position="356"/>
        <end position="379"/>
    </location>
</feature>
<keyword evidence="1" id="KW-0472">Membrane</keyword>
<name>A0A517Q9A2_9PLAN</name>
<dbReference type="RefSeq" id="WP_145450799.1">
    <property type="nucleotide sequence ID" value="NZ_CP037421.1"/>
</dbReference>
<sequence>MAAGDASLPQIPAMSVEEFFALPAEEQRTVLVEALEQRLRLFENIAYETRTRKYVLREDLSTFPYGGEIAEPAEKKMFRMKFDTRCRGESYWQEYQMTLVESPKHEHGIMHREVRTADASEGEFLCARELINDEGQRSSGSITHLKNWNHKEGLLNFWGNGTVGGHDLYFIQETVQALSLLDTADLESDRSPPINSGMIGERETISFSYPFQFPRMKKYPGILTVHFDPARQFLPLAYRLECSQKQEQGRELRWFEAMRVEQAVQTQGIWFPQRFHLLKCNRLPTGAEAESVDEVRVESVSFGTVTQNDLAFTFPAGIEVEDNTTGVRYTADGKGGVQGEVQGIPYLNERYLRGKILPFLLLILLPGTGIVLFLLVRYVDRRFARSEREQTASPGV</sequence>
<reference evidence="2 3" key="1">
    <citation type="submission" date="2019-03" db="EMBL/GenBank/DDBJ databases">
        <title>Deep-cultivation of Planctomycetes and their phenomic and genomic characterization uncovers novel biology.</title>
        <authorList>
            <person name="Wiegand S."/>
            <person name="Jogler M."/>
            <person name="Boedeker C."/>
            <person name="Pinto D."/>
            <person name="Vollmers J."/>
            <person name="Rivas-Marin E."/>
            <person name="Kohn T."/>
            <person name="Peeters S.H."/>
            <person name="Heuer A."/>
            <person name="Rast P."/>
            <person name="Oberbeckmann S."/>
            <person name="Bunk B."/>
            <person name="Jeske O."/>
            <person name="Meyerdierks A."/>
            <person name="Storesund J.E."/>
            <person name="Kallscheuer N."/>
            <person name="Luecker S."/>
            <person name="Lage O.M."/>
            <person name="Pohl T."/>
            <person name="Merkel B.J."/>
            <person name="Hornburger P."/>
            <person name="Mueller R.-W."/>
            <person name="Bruemmer F."/>
            <person name="Labrenz M."/>
            <person name="Spormann A.M."/>
            <person name="Op den Camp H."/>
            <person name="Overmann J."/>
            <person name="Amann R."/>
            <person name="Jetten M.S.M."/>
            <person name="Mascher T."/>
            <person name="Medema M.H."/>
            <person name="Devos D.P."/>
            <person name="Kaster A.-K."/>
            <person name="Ovreas L."/>
            <person name="Rohde M."/>
            <person name="Galperin M.Y."/>
            <person name="Jogler C."/>
        </authorList>
    </citation>
    <scope>NUCLEOTIDE SEQUENCE [LARGE SCALE GENOMIC DNA]</scope>
    <source>
        <strain evidence="2 3">Enr10</strain>
    </source>
</reference>
<dbReference type="Proteomes" id="UP000315647">
    <property type="component" value="Chromosome"/>
</dbReference>
<dbReference type="AlphaFoldDB" id="A0A517Q9A2"/>
<proteinExistence type="predicted"/>
<dbReference type="EMBL" id="CP037421">
    <property type="protein sequence ID" value="QDT28210.1"/>
    <property type="molecule type" value="Genomic_DNA"/>
</dbReference>
<accession>A0A517Q9A2</accession>
<keyword evidence="1" id="KW-0812">Transmembrane</keyword>
<organism evidence="2 3">
    <name type="scientific">Gimesia panareensis</name>
    <dbReference type="NCBI Taxonomy" id="2527978"/>
    <lineage>
        <taxon>Bacteria</taxon>
        <taxon>Pseudomonadati</taxon>
        <taxon>Planctomycetota</taxon>
        <taxon>Planctomycetia</taxon>
        <taxon>Planctomycetales</taxon>
        <taxon>Planctomycetaceae</taxon>
        <taxon>Gimesia</taxon>
    </lineage>
</organism>
<evidence type="ECO:0000313" key="2">
    <source>
        <dbReference type="EMBL" id="QDT28210.1"/>
    </source>
</evidence>
<gene>
    <name evidence="2" type="ORF">Enr10x_35500</name>
</gene>
<keyword evidence="1" id="KW-1133">Transmembrane helix</keyword>
<keyword evidence="3" id="KW-1185">Reference proteome</keyword>